<reference evidence="2" key="2">
    <citation type="journal article" date="2022" name="Res Sq">
        <title>Comparative Genomics Reveals Insights into the Divergent Evolution of Astigmatic Mites and Household Pest Adaptations.</title>
        <authorList>
            <person name="Xiong Q."/>
            <person name="Wan A.T.-Y."/>
            <person name="Liu X.-Y."/>
            <person name="Fung C.S.-H."/>
            <person name="Xiao X."/>
            <person name="Malainual N."/>
            <person name="Hou J."/>
            <person name="Wang L."/>
            <person name="Wang M."/>
            <person name="Yang K."/>
            <person name="Cui Y."/>
            <person name="Leung E."/>
            <person name="Nong W."/>
            <person name="Shin S.-K."/>
            <person name="Au S."/>
            <person name="Jeong K.Y."/>
            <person name="Chew F.T."/>
            <person name="Hui J."/>
            <person name="Leung T.F."/>
            <person name="Tungtrongchitr A."/>
            <person name="Zhong N."/>
            <person name="Liu Z."/>
            <person name="Tsui S."/>
        </authorList>
    </citation>
    <scope>NUCLEOTIDE SEQUENCE</scope>
    <source>
        <strain evidence="2">Derf</strain>
        <tissue evidence="2">Whole organism</tissue>
    </source>
</reference>
<dbReference type="InterPro" id="IPR021109">
    <property type="entry name" value="Peptidase_aspartic_dom_sf"/>
</dbReference>
<accession>A0A922L0J2</accession>
<reference evidence="2" key="1">
    <citation type="submission" date="2013-05" db="EMBL/GenBank/DDBJ databases">
        <authorList>
            <person name="Yim A.K.Y."/>
            <person name="Chan T.F."/>
            <person name="Ji K.M."/>
            <person name="Liu X.Y."/>
            <person name="Zhou J.W."/>
            <person name="Li R.Q."/>
            <person name="Yang K.Y."/>
            <person name="Li J."/>
            <person name="Li M."/>
            <person name="Law P.T.W."/>
            <person name="Wu Y.L."/>
            <person name="Cai Z.L."/>
            <person name="Qin H."/>
            <person name="Bao Y."/>
            <person name="Leung R.K.K."/>
            <person name="Ng P.K.S."/>
            <person name="Zou J."/>
            <person name="Zhong X.J."/>
            <person name="Ran P.X."/>
            <person name="Zhong N.S."/>
            <person name="Liu Z.G."/>
            <person name="Tsui S.K.W."/>
        </authorList>
    </citation>
    <scope>NUCLEOTIDE SEQUENCE</scope>
    <source>
        <strain evidence="2">Derf</strain>
        <tissue evidence="2">Whole organism</tissue>
    </source>
</reference>
<dbReference type="EMBL" id="ASGP02000007">
    <property type="protein sequence ID" value="KAH9497447.1"/>
    <property type="molecule type" value="Genomic_DNA"/>
</dbReference>
<dbReference type="CDD" id="cd00303">
    <property type="entry name" value="retropepsin_like"/>
    <property type="match status" value="1"/>
</dbReference>
<dbReference type="SUPFAM" id="SSF56672">
    <property type="entry name" value="DNA/RNA polymerases"/>
    <property type="match status" value="1"/>
</dbReference>
<evidence type="ECO:0000313" key="2">
    <source>
        <dbReference type="EMBL" id="KAH9497447.1"/>
    </source>
</evidence>
<evidence type="ECO:0000256" key="1">
    <source>
        <dbReference type="SAM" id="MobiDB-lite"/>
    </source>
</evidence>
<dbReference type="Pfam" id="PF08284">
    <property type="entry name" value="RVP_2"/>
    <property type="match status" value="1"/>
</dbReference>
<name>A0A922L0J2_DERFA</name>
<evidence type="ECO:0000313" key="3">
    <source>
        <dbReference type="Proteomes" id="UP000790347"/>
    </source>
</evidence>
<proteinExistence type="predicted"/>
<dbReference type="Proteomes" id="UP000790347">
    <property type="component" value="Unassembled WGS sequence"/>
</dbReference>
<protein>
    <recommendedName>
        <fullName evidence="4">CCHC-type domain-containing protein</fullName>
    </recommendedName>
</protein>
<feature type="compositionally biased region" description="Polar residues" evidence="1">
    <location>
        <begin position="192"/>
        <end position="204"/>
    </location>
</feature>
<feature type="compositionally biased region" description="Polar residues" evidence="1">
    <location>
        <begin position="159"/>
        <end position="176"/>
    </location>
</feature>
<feature type="compositionally biased region" description="Low complexity" evidence="1">
    <location>
        <begin position="213"/>
        <end position="256"/>
    </location>
</feature>
<organism evidence="2 3">
    <name type="scientific">Dermatophagoides farinae</name>
    <name type="common">American house dust mite</name>
    <dbReference type="NCBI Taxonomy" id="6954"/>
    <lineage>
        <taxon>Eukaryota</taxon>
        <taxon>Metazoa</taxon>
        <taxon>Ecdysozoa</taxon>
        <taxon>Arthropoda</taxon>
        <taxon>Chelicerata</taxon>
        <taxon>Arachnida</taxon>
        <taxon>Acari</taxon>
        <taxon>Acariformes</taxon>
        <taxon>Sarcoptiformes</taxon>
        <taxon>Astigmata</taxon>
        <taxon>Psoroptidia</taxon>
        <taxon>Analgoidea</taxon>
        <taxon>Pyroglyphidae</taxon>
        <taxon>Dermatophagoidinae</taxon>
        <taxon>Dermatophagoides</taxon>
    </lineage>
</organism>
<feature type="region of interest" description="Disordered" evidence="1">
    <location>
        <begin position="156"/>
        <end position="256"/>
    </location>
</feature>
<dbReference type="PANTHER" id="PTHR47331">
    <property type="entry name" value="PHD-TYPE DOMAIN-CONTAINING PROTEIN"/>
    <property type="match status" value="1"/>
</dbReference>
<dbReference type="GO" id="GO:0071897">
    <property type="term" value="P:DNA biosynthetic process"/>
    <property type="evidence" value="ECO:0007669"/>
    <property type="project" value="UniProtKB-ARBA"/>
</dbReference>
<keyword evidence="3" id="KW-1185">Reference proteome</keyword>
<dbReference type="AlphaFoldDB" id="A0A922L0J2"/>
<evidence type="ECO:0008006" key="4">
    <source>
        <dbReference type="Google" id="ProtNLM"/>
    </source>
</evidence>
<dbReference type="PANTHER" id="PTHR47331:SF5">
    <property type="entry name" value="RIBONUCLEASE H"/>
    <property type="match status" value="1"/>
</dbReference>
<dbReference type="InterPro" id="IPR043502">
    <property type="entry name" value="DNA/RNA_pol_sf"/>
</dbReference>
<gene>
    <name evidence="2" type="ORF">DERF_013440</name>
</gene>
<comment type="caution">
    <text evidence="2">The sequence shown here is derived from an EMBL/GenBank/DDBJ whole genome shotgun (WGS) entry which is preliminary data.</text>
</comment>
<sequence length="1164" mass="134579">MVLTRAGTEYGDDINPEMLRNEVKDLVKRIRINNISIFHQGVKAAIKTGKLLYDEYYKYSKLIIEDGKFTSEEEKPFDEMKSMVDLAFKYAQSMDVIERNSERNDLTKFERQLTEDKCNEISRIAEQYPCIADHVIKVVNRFHELNCDHSLTKNRTKTIETNPSREGATQNNQSYDTIDVTPPDATPILMPQPSTSSNENNQPLYTIYHHQKQSTSNSESEQQQQSTSNDNQKQQQPNAPYVNNPQPSSSSYNSYQHPNVPYYHNGQYYYYNDQAYWWDYNQYQTNWSGGAKVAAKKLEKFNGDPLAYHTFRKTIQHYVVDNPQIRGNANKIMEIIDLLPHKDRYIIECFNPNTCTMVSIMAELDEHYASPNRIIPALVDRLRKAPFLSLRPLERDWEALVEVTILIRNTLSSANLASEERSLVGVLLQKIDRAHFMHIGDKRAITLEQILQYFKTGLDRERTAISQIASSDLNVKSTNRPSMVANRTTNNVMMTTSTNTCMFADGNHKTENCPLTIQERRQIAIDKRMCFRCGGFRHNSKDCDRRFKCDICNKNHITYLCNDLKPKSFPPTTTNEIESTNNASNDQTVPKQIAESSASNVNQSSKQSVTNNLLTQNSTSLYKTTMATINGRNVRVLFDDGSGSSFISRRLAELWKLRTDEVEPICMETLSQSTPTITGSKVVSLSIPICDGSNEHLKFRINDKINTLRFDCVNHEQQLLIRQQNIPFYDEPKMVDILIGLDNINKIQLEDEKRLSIDLVAKRTTLGWTVFGLSRNLNGVLSSCKNIGNEIGPEHNVDKESKLIMNKVMTNYCKTEDVKYDDSSKQYSIKVPFIINEKIDPNVNEIKEVMNHMLMQMNVDRRKQYRSMMNDMETKEVIEPTKIAPNISYRIPHFVISRDDEKQPWNKAIFKEIILWDIVRPLLKFCMKPIGIINDIQSVFHNIEIDKEHRDYVQFLWLNLEDNSMCYRFICRPFRMSSSPFVTIGIAVNVSDDEIISLIYGKSKLIQRKIVIGELIALSYGAIRAKSIEGMIRPKHLILYSNVTNNVKRSERNINQFQCPVAVRLYTIKSKVTDIDLERKCYNEWLQQIDVPPDPWKRSINEEMSNRIPMLMTKIMFRIKSMNDRCRQWRTKPVSVNIDNWLSWKSPKNGGGMLKKYRSIGGDN</sequence>
<dbReference type="Gene3D" id="2.40.70.10">
    <property type="entry name" value="Acid Proteases"/>
    <property type="match status" value="1"/>
</dbReference>